<keyword evidence="6 8" id="KW-0472">Membrane</keyword>
<dbReference type="Pfam" id="PF13839">
    <property type="entry name" value="PC-Esterase"/>
    <property type="match status" value="1"/>
</dbReference>
<dbReference type="Pfam" id="PF14416">
    <property type="entry name" value="PMR5N"/>
    <property type="match status" value="1"/>
</dbReference>
<dbReference type="AlphaFoldDB" id="A0A5B6V5I2"/>
<feature type="domain" description="Trichome birefringence-like N-terminal" evidence="10">
    <location>
        <begin position="223"/>
        <end position="276"/>
    </location>
</feature>
<dbReference type="InterPro" id="IPR025846">
    <property type="entry name" value="TBL_N"/>
</dbReference>
<dbReference type="InterPro" id="IPR026057">
    <property type="entry name" value="TBL_C"/>
</dbReference>
<feature type="domain" description="Trichome birefringence-like C-terminal" evidence="9">
    <location>
        <begin position="279"/>
        <end position="561"/>
    </location>
</feature>
<feature type="region of interest" description="Disordered" evidence="7">
    <location>
        <begin position="185"/>
        <end position="220"/>
    </location>
</feature>
<comment type="subcellular location">
    <subcellularLocation>
        <location evidence="1">Membrane</location>
        <topology evidence="1">Single-pass membrane protein</topology>
    </subcellularLocation>
</comment>
<reference evidence="12" key="1">
    <citation type="journal article" date="2019" name="Plant Biotechnol. J.">
        <title>Genome sequencing of the Australian wild diploid species Gossypium australe highlights disease resistance and delayed gland morphogenesis.</title>
        <authorList>
            <person name="Cai Y."/>
            <person name="Cai X."/>
            <person name="Wang Q."/>
            <person name="Wang P."/>
            <person name="Zhang Y."/>
            <person name="Cai C."/>
            <person name="Xu Y."/>
            <person name="Wang K."/>
            <person name="Zhou Z."/>
            <person name="Wang C."/>
            <person name="Geng S."/>
            <person name="Li B."/>
            <person name="Dong Q."/>
            <person name="Hou Y."/>
            <person name="Wang H."/>
            <person name="Ai P."/>
            <person name="Liu Z."/>
            <person name="Yi F."/>
            <person name="Sun M."/>
            <person name="An G."/>
            <person name="Cheng J."/>
            <person name="Zhang Y."/>
            <person name="Shi Q."/>
            <person name="Xie Y."/>
            <person name="Shi X."/>
            <person name="Chang Y."/>
            <person name="Huang F."/>
            <person name="Chen Y."/>
            <person name="Hong S."/>
            <person name="Mi L."/>
            <person name="Sun Q."/>
            <person name="Zhang L."/>
            <person name="Zhou B."/>
            <person name="Peng R."/>
            <person name="Zhang X."/>
            <person name="Liu F."/>
        </authorList>
    </citation>
    <scope>NUCLEOTIDE SEQUENCE [LARGE SCALE GENOMIC DNA]</scope>
    <source>
        <strain evidence="12">cv. PA1801</strain>
    </source>
</reference>
<dbReference type="GO" id="GO:0016407">
    <property type="term" value="F:acetyltransferase activity"/>
    <property type="evidence" value="ECO:0007669"/>
    <property type="project" value="TreeGrafter"/>
</dbReference>
<feature type="transmembrane region" description="Helical" evidence="8">
    <location>
        <begin position="12"/>
        <end position="32"/>
    </location>
</feature>
<evidence type="ECO:0000256" key="1">
    <source>
        <dbReference type="ARBA" id="ARBA00004167"/>
    </source>
</evidence>
<comment type="similarity">
    <text evidence="2">Belongs to the PC-esterase family. TBL subfamily.</text>
</comment>
<accession>A0A5B6V5I2</accession>
<dbReference type="OrthoDB" id="630188at2759"/>
<keyword evidence="4" id="KW-0735">Signal-anchor</keyword>
<dbReference type="Proteomes" id="UP000325315">
    <property type="component" value="Unassembled WGS sequence"/>
</dbReference>
<dbReference type="GO" id="GO:0016020">
    <property type="term" value="C:membrane"/>
    <property type="evidence" value="ECO:0007669"/>
    <property type="project" value="UniProtKB-SubCell"/>
</dbReference>
<evidence type="ECO:0000256" key="7">
    <source>
        <dbReference type="SAM" id="MobiDB-lite"/>
    </source>
</evidence>
<sequence length="563" mass="64964">MMKGCKFNILKGIHVSIALLTLCFLVIMLSPWKNNPFLTTLLFAQQRFRQPSSVLNVFHEEWLGSLAGMNIKTVNYCWLLFEKKNGTSRHKKMSKADCWDGENCMMDVLNVFHEEWLSSLAGMNIKTINYFWLLFEKKNGTFRHMKICKADCWDDLLVDAPNNSSISRSRGGHTEEANKSFLKKETTRMGEHHNSSSSTEPVTTFSSEDNDSDEEELSPQNADCNFAKGRWVADSKRPLYSGFGCKQWLSVMWACRLTQRTDFTFEGYRWQPKNCKMKKFNRFSFLRRMRNKTIAFVGDSLGRQQFQSMMCMVSGGEHIIYVEDAAREYGLVKPRGAKRPDGWVYRFTKTNTTILYYWSASLSDLVPINSTDKASDVAMHLDRPPAFLRRYLHRFDVLVLNTGHHWNRGKFEGNRWVMHVNGKPNENKEFEDIRNAKNFTVHSFVRWLDSQLTSHPRLKAFFRTISPRHYRNGDWNTGGTCNNTIPLTNGSEVLQDGSNDKVVESAVRGTKVKLLDITAISELRDEAHMSGYSIRPTQSVNDCLHWCLPGVPDTWNEILIAQI</sequence>
<protein>
    <submittedName>
        <fullName evidence="11">Protein trichome birefringence-like 14</fullName>
    </submittedName>
</protein>
<keyword evidence="5 8" id="KW-1133">Transmembrane helix</keyword>
<organism evidence="11 12">
    <name type="scientific">Gossypium australe</name>
    <dbReference type="NCBI Taxonomy" id="47621"/>
    <lineage>
        <taxon>Eukaryota</taxon>
        <taxon>Viridiplantae</taxon>
        <taxon>Streptophyta</taxon>
        <taxon>Embryophyta</taxon>
        <taxon>Tracheophyta</taxon>
        <taxon>Spermatophyta</taxon>
        <taxon>Magnoliopsida</taxon>
        <taxon>eudicotyledons</taxon>
        <taxon>Gunneridae</taxon>
        <taxon>Pentapetalae</taxon>
        <taxon>rosids</taxon>
        <taxon>malvids</taxon>
        <taxon>Malvales</taxon>
        <taxon>Malvaceae</taxon>
        <taxon>Malvoideae</taxon>
        <taxon>Gossypium</taxon>
    </lineage>
</organism>
<evidence type="ECO:0000256" key="4">
    <source>
        <dbReference type="ARBA" id="ARBA00022968"/>
    </source>
</evidence>
<dbReference type="GO" id="GO:0010411">
    <property type="term" value="P:xyloglucan metabolic process"/>
    <property type="evidence" value="ECO:0007669"/>
    <property type="project" value="TreeGrafter"/>
</dbReference>
<feature type="compositionally biased region" description="Basic and acidic residues" evidence="7">
    <location>
        <begin position="185"/>
        <end position="194"/>
    </location>
</feature>
<evidence type="ECO:0000259" key="10">
    <source>
        <dbReference type="Pfam" id="PF14416"/>
    </source>
</evidence>
<keyword evidence="12" id="KW-1185">Reference proteome</keyword>
<dbReference type="PANTHER" id="PTHR13533">
    <property type="entry name" value="N-ACETYLNEURAMINATE 9-O-ACETYLTRANSFERASE"/>
    <property type="match status" value="1"/>
</dbReference>
<evidence type="ECO:0000256" key="3">
    <source>
        <dbReference type="ARBA" id="ARBA00022692"/>
    </source>
</evidence>
<dbReference type="GO" id="GO:0045492">
    <property type="term" value="P:xylan biosynthetic process"/>
    <property type="evidence" value="ECO:0007669"/>
    <property type="project" value="TreeGrafter"/>
</dbReference>
<dbReference type="EMBL" id="SMMG02000008">
    <property type="protein sequence ID" value="KAA3464479.1"/>
    <property type="molecule type" value="Genomic_DNA"/>
</dbReference>
<dbReference type="GO" id="GO:0009834">
    <property type="term" value="P:plant-type secondary cell wall biogenesis"/>
    <property type="evidence" value="ECO:0007669"/>
    <property type="project" value="TreeGrafter"/>
</dbReference>
<gene>
    <name evidence="11" type="ORF">EPI10_008723</name>
</gene>
<evidence type="ECO:0000259" key="9">
    <source>
        <dbReference type="Pfam" id="PF13839"/>
    </source>
</evidence>
<feature type="compositionally biased region" description="Polar residues" evidence="7">
    <location>
        <begin position="195"/>
        <end position="205"/>
    </location>
</feature>
<evidence type="ECO:0000313" key="12">
    <source>
        <dbReference type="Proteomes" id="UP000325315"/>
    </source>
</evidence>
<comment type="caution">
    <text evidence="11">The sequence shown here is derived from an EMBL/GenBank/DDBJ whole genome shotgun (WGS) entry which is preliminary data.</text>
</comment>
<dbReference type="PANTHER" id="PTHR13533:SF16">
    <property type="entry name" value="PROTEIN TRICHOME BIREFRINGENCE-LIKE 14-RELATED"/>
    <property type="match status" value="1"/>
</dbReference>
<evidence type="ECO:0000313" key="11">
    <source>
        <dbReference type="EMBL" id="KAA3464479.1"/>
    </source>
</evidence>
<evidence type="ECO:0000256" key="8">
    <source>
        <dbReference type="SAM" id="Phobius"/>
    </source>
</evidence>
<name>A0A5B6V5I2_9ROSI</name>
<proteinExistence type="inferred from homology"/>
<feature type="compositionally biased region" description="Acidic residues" evidence="7">
    <location>
        <begin position="208"/>
        <end position="217"/>
    </location>
</feature>
<dbReference type="GO" id="GO:0005794">
    <property type="term" value="C:Golgi apparatus"/>
    <property type="evidence" value="ECO:0007669"/>
    <property type="project" value="TreeGrafter"/>
</dbReference>
<keyword evidence="3 8" id="KW-0812">Transmembrane</keyword>
<evidence type="ECO:0000256" key="5">
    <source>
        <dbReference type="ARBA" id="ARBA00022989"/>
    </source>
</evidence>
<evidence type="ECO:0000256" key="2">
    <source>
        <dbReference type="ARBA" id="ARBA00007727"/>
    </source>
</evidence>
<evidence type="ECO:0000256" key="6">
    <source>
        <dbReference type="ARBA" id="ARBA00023136"/>
    </source>
</evidence>